<keyword evidence="2 6" id="KW-0436">Ligase</keyword>
<dbReference type="PANTHER" id="PTHR22754:SF32">
    <property type="entry name" value="DISCO-INTERACTING PROTEIN 2"/>
    <property type="match status" value="1"/>
</dbReference>
<reference evidence="6 7" key="1">
    <citation type="submission" date="2018-10" db="EMBL/GenBank/DDBJ databases">
        <title>Sequencing the genomes of 1000 actinobacteria strains.</title>
        <authorList>
            <person name="Klenk H.-P."/>
        </authorList>
    </citation>
    <scope>NUCLEOTIDE SEQUENCE [LARGE SCALE GENOMIC DNA]</scope>
    <source>
        <strain evidence="6 7">DSM 43911</strain>
    </source>
</reference>
<dbReference type="Proteomes" id="UP000272729">
    <property type="component" value="Unassembled WGS sequence"/>
</dbReference>
<dbReference type="EMBL" id="RBXR01000001">
    <property type="protein sequence ID" value="RKT67742.1"/>
    <property type="molecule type" value="Genomic_DNA"/>
</dbReference>
<dbReference type="GO" id="GO:0071766">
    <property type="term" value="P:Actinobacterium-type cell wall biogenesis"/>
    <property type="evidence" value="ECO:0007669"/>
    <property type="project" value="UniProtKB-ARBA"/>
</dbReference>
<dbReference type="Gene3D" id="3.40.50.12780">
    <property type="entry name" value="N-terminal domain of ligase-like"/>
    <property type="match status" value="1"/>
</dbReference>
<dbReference type="FunFam" id="3.40.50.12780:FF:000013">
    <property type="entry name" value="Long-chain-fatty-acid--AMP ligase FadD32"/>
    <property type="match status" value="1"/>
</dbReference>
<dbReference type="RefSeq" id="WP_170199136.1">
    <property type="nucleotide sequence ID" value="NZ_JBIUBA010000062.1"/>
</dbReference>
<evidence type="ECO:0000313" key="6">
    <source>
        <dbReference type="EMBL" id="RKT67742.1"/>
    </source>
</evidence>
<comment type="similarity">
    <text evidence="1">Belongs to the ATP-dependent AMP-binding enzyme family.</text>
</comment>
<comment type="caution">
    <text evidence="6">The sequence shown here is derived from an EMBL/GenBank/DDBJ whole genome shotgun (WGS) entry which is preliminary data.</text>
</comment>
<proteinExistence type="inferred from homology"/>
<evidence type="ECO:0000256" key="4">
    <source>
        <dbReference type="ARBA" id="ARBA00023098"/>
    </source>
</evidence>
<dbReference type="AlphaFoldDB" id="A0A495X1A4"/>
<dbReference type="InterPro" id="IPR000873">
    <property type="entry name" value="AMP-dep_synth/lig_dom"/>
</dbReference>
<accession>A0A495X1A4</accession>
<evidence type="ECO:0000259" key="5">
    <source>
        <dbReference type="Pfam" id="PF00501"/>
    </source>
</evidence>
<name>A0A495X1A4_9PSEU</name>
<evidence type="ECO:0000313" key="7">
    <source>
        <dbReference type="Proteomes" id="UP000272729"/>
    </source>
</evidence>
<protein>
    <submittedName>
        <fullName evidence="6">Acyl-CoA synthetase (AMP-forming)/AMP-acid ligase II</fullName>
    </submittedName>
</protein>
<feature type="domain" description="AMP-dependent synthetase/ligase" evidence="5">
    <location>
        <begin position="14"/>
        <end position="402"/>
    </location>
</feature>
<dbReference type="GO" id="GO:0006633">
    <property type="term" value="P:fatty acid biosynthetic process"/>
    <property type="evidence" value="ECO:0007669"/>
    <property type="project" value="TreeGrafter"/>
</dbReference>
<dbReference type="CDD" id="cd05931">
    <property type="entry name" value="FAAL"/>
    <property type="match status" value="1"/>
</dbReference>
<dbReference type="GO" id="GO:0070566">
    <property type="term" value="F:adenylyltransferase activity"/>
    <property type="evidence" value="ECO:0007669"/>
    <property type="project" value="TreeGrafter"/>
</dbReference>
<dbReference type="Gene3D" id="3.30.300.30">
    <property type="match status" value="1"/>
</dbReference>
<keyword evidence="7" id="KW-1185">Reference proteome</keyword>
<dbReference type="Pfam" id="PF00501">
    <property type="entry name" value="AMP-binding"/>
    <property type="match status" value="1"/>
</dbReference>
<organism evidence="6 7">
    <name type="scientific">Saccharothrix variisporea</name>
    <dbReference type="NCBI Taxonomy" id="543527"/>
    <lineage>
        <taxon>Bacteria</taxon>
        <taxon>Bacillati</taxon>
        <taxon>Actinomycetota</taxon>
        <taxon>Actinomycetes</taxon>
        <taxon>Pseudonocardiales</taxon>
        <taxon>Pseudonocardiaceae</taxon>
        <taxon>Saccharothrix</taxon>
    </lineage>
</organism>
<evidence type="ECO:0000256" key="1">
    <source>
        <dbReference type="ARBA" id="ARBA00006432"/>
    </source>
</evidence>
<evidence type="ECO:0000256" key="3">
    <source>
        <dbReference type="ARBA" id="ARBA00022832"/>
    </source>
</evidence>
<dbReference type="SUPFAM" id="SSF56801">
    <property type="entry name" value="Acetyl-CoA synthetase-like"/>
    <property type="match status" value="1"/>
</dbReference>
<gene>
    <name evidence="6" type="ORF">DFJ66_0918</name>
</gene>
<keyword evidence="3" id="KW-0276">Fatty acid metabolism</keyword>
<sequence>MLPVVDVKTVVELLRHQARRIPDRRSHVFLDGGGEEAAALTFGELDRRARAVAAELGDLVPPGSCAVLSYPPGLDFLPAFFGCLYAGVVAVPAPATRRTHGDARLERLAAIIADARPDCVLSTSHHLAGRYLADRALATDLVDPAAANRWTPVPMTPDTTAYLQYTSGTTKAPKGVVLTHDNVLGNLSLINRTGEHGDAPTVTWLPLFHDMGLIGGVLRPLHLGHTSVLMAPHVFARSPVTWLRALDRYRAEVAAAPSLGYDLCVRRVTEAQRDGLDLSRLRIAVISDEPLREATIDAFARRFAPSGFRRDAFLPSYGLAESTVLVSGGPLDGEPVVTAFDTDALARGLVRTAGPGARARRLVACGAPDPSLTVVVTDPDGRPTDDVGEIRVSGPSVGLGYWRRPVESRATFESTVDGYPGRRFLRTGNLGFLHDGLLHVLCRTEDLITVDGRAHLPYDLEEAVVAADPAIRAACAFTDPEGRVVVLAETREDVSVTVPGVDLVVPVRPGTLRHTTSGKLRRADSRAAWLSAREERTGR</sequence>
<keyword evidence="4" id="KW-0443">Lipid metabolism</keyword>
<dbReference type="InterPro" id="IPR040097">
    <property type="entry name" value="FAAL/FAAC"/>
</dbReference>
<dbReference type="PANTHER" id="PTHR22754">
    <property type="entry name" value="DISCO-INTERACTING PROTEIN 2 DIP2 -RELATED"/>
    <property type="match status" value="1"/>
</dbReference>
<dbReference type="GO" id="GO:0016874">
    <property type="term" value="F:ligase activity"/>
    <property type="evidence" value="ECO:0007669"/>
    <property type="project" value="UniProtKB-KW"/>
</dbReference>
<dbReference type="GO" id="GO:0005886">
    <property type="term" value="C:plasma membrane"/>
    <property type="evidence" value="ECO:0007669"/>
    <property type="project" value="TreeGrafter"/>
</dbReference>
<dbReference type="InterPro" id="IPR045851">
    <property type="entry name" value="AMP-bd_C_sf"/>
</dbReference>
<evidence type="ECO:0000256" key="2">
    <source>
        <dbReference type="ARBA" id="ARBA00022598"/>
    </source>
</evidence>
<dbReference type="InterPro" id="IPR042099">
    <property type="entry name" value="ANL_N_sf"/>
</dbReference>